<dbReference type="Gene3D" id="3.40.50.300">
    <property type="entry name" value="P-loop containing nucleotide triphosphate hydrolases"/>
    <property type="match status" value="1"/>
</dbReference>
<organism evidence="6 7">
    <name type="scientific">Besnoitia besnoiti</name>
    <name type="common">Apicomplexan protozoan</name>
    <dbReference type="NCBI Taxonomy" id="94643"/>
    <lineage>
        <taxon>Eukaryota</taxon>
        <taxon>Sar</taxon>
        <taxon>Alveolata</taxon>
        <taxon>Apicomplexa</taxon>
        <taxon>Conoidasida</taxon>
        <taxon>Coccidia</taxon>
        <taxon>Eucoccidiorida</taxon>
        <taxon>Eimeriorina</taxon>
        <taxon>Sarcocystidae</taxon>
        <taxon>Besnoitia</taxon>
    </lineage>
</organism>
<keyword evidence="2" id="KW-0547">Nucleotide-binding</keyword>
<evidence type="ECO:0000256" key="3">
    <source>
        <dbReference type="ARBA" id="ARBA00022777"/>
    </source>
</evidence>
<dbReference type="Pfam" id="PF00406">
    <property type="entry name" value="ADK"/>
    <property type="match status" value="1"/>
</dbReference>
<evidence type="ECO:0000313" key="6">
    <source>
        <dbReference type="EMBL" id="PFH31252.1"/>
    </source>
</evidence>
<feature type="region of interest" description="Disordered" evidence="5">
    <location>
        <begin position="1"/>
        <end position="113"/>
    </location>
</feature>
<dbReference type="Proteomes" id="UP000224006">
    <property type="component" value="Chromosome XIII"/>
</dbReference>
<dbReference type="SUPFAM" id="SSF52540">
    <property type="entry name" value="P-loop containing nucleoside triphosphate hydrolases"/>
    <property type="match status" value="1"/>
</dbReference>
<name>A0A2A9M798_BESBE</name>
<sequence>MAPPTPLKKTAAAPVPNAAAPKTRASPATALAVKKKPPTEKPAASASTRPPAVSSPASGERRRSSGSKKKSTAESSAPAGAGKSGESSRRSSKRGSHCHEQQQSPVTDTENHAKTGDEVVVTDEGYPTARVGLFPLVCFFGPPCSGKGTLAALLKERLGMLHLSTGELLRNVEKEEGDNSEIGAAMAAGKLVDDTVIVRLLRNAMAKNAETGAKGVILDGFPRNGTQVDVLREMKLWPDASFLINVPSEVLFKRMAARRVDPITGEVFGLGSDPRDEEQMKRLIRRDDDNADVLQTRIQDYEENMKQIARRLRGEKEAEDEDSKKTRGTQVANEEGGTSEATCELIEIDGDRDIQETFESVHHHLKRKFPSVFC</sequence>
<dbReference type="EMBL" id="NWUJ01000016">
    <property type="protein sequence ID" value="PFH31252.1"/>
    <property type="molecule type" value="Genomic_DNA"/>
</dbReference>
<dbReference type="InterPro" id="IPR027417">
    <property type="entry name" value="P-loop_NTPase"/>
</dbReference>
<dbReference type="STRING" id="94643.A0A2A9M798"/>
<protein>
    <submittedName>
        <fullName evidence="6">Adenylate kinase superfamily protein</fullName>
    </submittedName>
</protein>
<evidence type="ECO:0000256" key="5">
    <source>
        <dbReference type="SAM" id="MobiDB-lite"/>
    </source>
</evidence>
<feature type="compositionally biased region" description="Low complexity" evidence="5">
    <location>
        <begin position="7"/>
        <end position="21"/>
    </location>
</feature>
<dbReference type="GeneID" id="40308178"/>
<dbReference type="PRINTS" id="PR00094">
    <property type="entry name" value="ADENYLTKNASE"/>
</dbReference>
<reference evidence="6 7" key="1">
    <citation type="submission" date="2017-09" db="EMBL/GenBank/DDBJ databases">
        <title>Genome sequencing of Besnoitia besnoiti strain Bb-Ger1.</title>
        <authorList>
            <person name="Schares G."/>
            <person name="Venepally P."/>
            <person name="Lorenzi H.A."/>
        </authorList>
    </citation>
    <scope>NUCLEOTIDE SEQUENCE [LARGE SCALE GENOMIC DNA]</scope>
    <source>
        <strain evidence="6 7">Bb-Ger1</strain>
    </source>
</reference>
<dbReference type="RefSeq" id="XP_029215261.1">
    <property type="nucleotide sequence ID" value="XM_029361794.1"/>
</dbReference>
<comment type="similarity">
    <text evidence="4">Belongs to the adenylate kinase family.</text>
</comment>
<dbReference type="GO" id="GO:0005524">
    <property type="term" value="F:ATP binding"/>
    <property type="evidence" value="ECO:0007669"/>
    <property type="project" value="InterPro"/>
</dbReference>
<dbReference type="GO" id="GO:0006139">
    <property type="term" value="P:nucleobase-containing compound metabolic process"/>
    <property type="evidence" value="ECO:0007669"/>
    <property type="project" value="InterPro"/>
</dbReference>
<accession>A0A2A9M798</accession>
<evidence type="ECO:0000256" key="4">
    <source>
        <dbReference type="RuleBase" id="RU003330"/>
    </source>
</evidence>
<dbReference type="AlphaFoldDB" id="A0A2A9M798"/>
<keyword evidence="1 4" id="KW-0808">Transferase</keyword>
<gene>
    <name evidence="6" type="ORF">BESB_031260</name>
</gene>
<dbReference type="PROSITE" id="PS00113">
    <property type="entry name" value="ADENYLATE_KINASE"/>
    <property type="match status" value="1"/>
</dbReference>
<dbReference type="KEGG" id="bbes:BESB_031260"/>
<feature type="region of interest" description="Disordered" evidence="5">
    <location>
        <begin position="311"/>
        <end position="342"/>
    </location>
</feature>
<dbReference type="PANTHER" id="PTHR23359">
    <property type="entry name" value="NUCLEOTIDE KINASE"/>
    <property type="match status" value="1"/>
</dbReference>
<dbReference type="InterPro" id="IPR033690">
    <property type="entry name" value="Adenylat_kinase_CS"/>
</dbReference>
<dbReference type="OrthoDB" id="439792at2759"/>
<evidence type="ECO:0000313" key="7">
    <source>
        <dbReference type="Proteomes" id="UP000224006"/>
    </source>
</evidence>
<dbReference type="GO" id="GO:0019205">
    <property type="term" value="F:nucleobase-containing compound kinase activity"/>
    <property type="evidence" value="ECO:0007669"/>
    <property type="project" value="InterPro"/>
</dbReference>
<dbReference type="VEuPathDB" id="ToxoDB:BESB_031260"/>
<evidence type="ECO:0000256" key="2">
    <source>
        <dbReference type="ARBA" id="ARBA00022741"/>
    </source>
</evidence>
<proteinExistence type="inferred from homology"/>
<keyword evidence="7" id="KW-1185">Reference proteome</keyword>
<keyword evidence="3 4" id="KW-0418">Kinase</keyword>
<dbReference type="CDD" id="cd01428">
    <property type="entry name" value="ADK"/>
    <property type="match status" value="1"/>
</dbReference>
<evidence type="ECO:0000256" key="1">
    <source>
        <dbReference type="ARBA" id="ARBA00022679"/>
    </source>
</evidence>
<dbReference type="InterPro" id="IPR000850">
    <property type="entry name" value="Adenylat/UMP-CMP_kin"/>
</dbReference>
<comment type="caution">
    <text evidence="6">The sequence shown here is derived from an EMBL/GenBank/DDBJ whole genome shotgun (WGS) entry which is preliminary data.</text>
</comment>
<dbReference type="HAMAP" id="MF_00235">
    <property type="entry name" value="Adenylate_kinase_Adk"/>
    <property type="match status" value="1"/>
</dbReference>